<evidence type="ECO:0000256" key="15">
    <source>
        <dbReference type="RuleBase" id="RU000304"/>
    </source>
</evidence>
<keyword evidence="20" id="KW-1185">Reference proteome</keyword>
<dbReference type="OrthoDB" id="423327at2759"/>
<reference evidence="18" key="2">
    <citation type="submission" date="2024-04" db="EMBL/GenBank/DDBJ databases">
        <authorList>
            <person name="Chen Y."/>
            <person name="Shah S."/>
            <person name="Dougan E. K."/>
            <person name="Thang M."/>
            <person name="Chan C."/>
        </authorList>
    </citation>
    <scope>NUCLEOTIDE SEQUENCE [LARGE SCALE GENOMIC DNA]</scope>
</reference>
<dbReference type="GO" id="GO:0005634">
    <property type="term" value="C:nucleus"/>
    <property type="evidence" value="ECO:0007669"/>
    <property type="project" value="TreeGrafter"/>
</dbReference>
<dbReference type="Proteomes" id="UP001152797">
    <property type="component" value="Unassembled WGS sequence"/>
</dbReference>
<evidence type="ECO:0000256" key="14">
    <source>
        <dbReference type="PROSITE-ProRule" id="PRU10141"/>
    </source>
</evidence>
<dbReference type="PRINTS" id="PR00109">
    <property type="entry name" value="TYRKINASE"/>
</dbReference>
<feature type="domain" description="Protein kinase" evidence="16">
    <location>
        <begin position="46"/>
        <end position="308"/>
    </location>
</feature>
<feature type="binding site" evidence="14">
    <location>
        <position position="75"/>
    </location>
    <ligand>
        <name>ATP</name>
        <dbReference type="ChEBI" id="CHEBI:30616"/>
    </ligand>
</feature>
<dbReference type="SUPFAM" id="SSF56112">
    <property type="entry name" value="Protein kinase-like (PK-like)"/>
    <property type="match status" value="1"/>
</dbReference>
<dbReference type="GO" id="GO:0046872">
    <property type="term" value="F:metal ion binding"/>
    <property type="evidence" value="ECO:0007669"/>
    <property type="project" value="UniProtKB-KW"/>
</dbReference>
<keyword evidence="10 14" id="KW-0067">ATP-binding</keyword>
<keyword evidence="5" id="KW-0479">Metal-binding</keyword>
<comment type="similarity">
    <text evidence="11">Belongs to the protein kinase superfamily. Ser/Thr protein kinase family. CDPK subfamily.</text>
</comment>
<evidence type="ECO:0000256" key="12">
    <source>
        <dbReference type="ARBA" id="ARBA00047899"/>
    </source>
</evidence>
<evidence type="ECO:0000313" key="20">
    <source>
        <dbReference type="Proteomes" id="UP001152797"/>
    </source>
</evidence>
<dbReference type="PROSITE" id="PS00107">
    <property type="entry name" value="PROTEIN_KINASE_ATP"/>
    <property type="match status" value="1"/>
</dbReference>
<dbReference type="Pfam" id="PF00069">
    <property type="entry name" value="Pkinase"/>
    <property type="match status" value="1"/>
</dbReference>
<keyword evidence="4" id="KW-0808">Transferase</keyword>
<evidence type="ECO:0000313" key="17">
    <source>
        <dbReference type="EMBL" id="CAI4004722.1"/>
    </source>
</evidence>
<dbReference type="Gene3D" id="1.10.510.10">
    <property type="entry name" value="Transferase(Phosphotransferase) domain 1"/>
    <property type="match status" value="1"/>
</dbReference>
<evidence type="ECO:0000313" key="18">
    <source>
        <dbReference type="EMBL" id="CAL1158097.1"/>
    </source>
</evidence>
<protein>
    <recommendedName>
        <fullName evidence="2">non-specific serine/threonine protein kinase</fullName>
        <ecNumber evidence="2">2.7.11.1</ecNumber>
    </recommendedName>
</protein>
<dbReference type="PROSITE" id="PS50011">
    <property type="entry name" value="PROTEIN_KINASE_DOM"/>
    <property type="match status" value="1"/>
</dbReference>
<comment type="caution">
    <text evidence="17">The sequence shown here is derived from an EMBL/GenBank/DDBJ whole genome shotgun (WGS) entry which is preliminary data.</text>
</comment>
<dbReference type="EMBL" id="CAMXCT030003480">
    <property type="protein sequence ID" value="CAL4792034.1"/>
    <property type="molecule type" value="Genomic_DNA"/>
</dbReference>
<evidence type="ECO:0000256" key="9">
    <source>
        <dbReference type="ARBA" id="ARBA00022837"/>
    </source>
</evidence>
<evidence type="ECO:0000256" key="11">
    <source>
        <dbReference type="ARBA" id="ARBA00024334"/>
    </source>
</evidence>
<dbReference type="InterPro" id="IPR000719">
    <property type="entry name" value="Prot_kinase_dom"/>
</dbReference>
<dbReference type="InterPro" id="IPR008271">
    <property type="entry name" value="Ser/Thr_kinase_AS"/>
</dbReference>
<evidence type="ECO:0000256" key="1">
    <source>
        <dbReference type="ARBA" id="ARBA00001946"/>
    </source>
</evidence>
<dbReference type="EMBL" id="CAMXCT010003480">
    <property type="protein sequence ID" value="CAI4004722.1"/>
    <property type="molecule type" value="Genomic_DNA"/>
</dbReference>
<evidence type="ECO:0000256" key="3">
    <source>
        <dbReference type="ARBA" id="ARBA00022527"/>
    </source>
</evidence>
<evidence type="ECO:0000256" key="13">
    <source>
        <dbReference type="ARBA" id="ARBA00048679"/>
    </source>
</evidence>
<evidence type="ECO:0000256" key="4">
    <source>
        <dbReference type="ARBA" id="ARBA00022679"/>
    </source>
</evidence>
<evidence type="ECO:0000313" key="19">
    <source>
        <dbReference type="EMBL" id="CAL4792034.1"/>
    </source>
</evidence>
<comment type="catalytic activity">
    <reaction evidence="13">
        <text>L-seryl-[protein] + ATP = O-phospho-L-seryl-[protein] + ADP + H(+)</text>
        <dbReference type="Rhea" id="RHEA:17989"/>
        <dbReference type="Rhea" id="RHEA-COMP:9863"/>
        <dbReference type="Rhea" id="RHEA-COMP:11604"/>
        <dbReference type="ChEBI" id="CHEBI:15378"/>
        <dbReference type="ChEBI" id="CHEBI:29999"/>
        <dbReference type="ChEBI" id="CHEBI:30616"/>
        <dbReference type="ChEBI" id="CHEBI:83421"/>
        <dbReference type="ChEBI" id="CHEBI:456216"/>
        <dbReference type="EC" id="2.7.11.1"/>
    </reaction>
</comment>
<dbReference type="GO" id="GO:0004674">
    <property type="term" value="F:protein serine/threonine kinase activity"/>
    <property type="evidence" value="ECO:0007669"/>
    <property type="project" value="UniProtKB-KW"/>
</dbReference>
<keyword evidence="9" id="KW-0106">Calcium</keyword>
<name>A0A9P1GBZ2_9DINO</name>
<dbReference type="AlphaFoldDB" id="A0A9P1GBZ2"/>
<evidence type="ECO:0000256" key="8">
    <source>
        <dbReference type="ARBA" id="ARBA00022777"/>
    </source>
</evidence>
<evidence type="ECO:0000256" key="10">
    <source>
        <dbReference type="ARBA" id="ARBA00022840"/>
    </source>
</evidence>
<dbReference type="SMART" id="SM00220">
    <property type="entry name" value="S_TKc"/>
    <property type="match status" value="1"/>
</dbReference>
<comment type="cofactor">
    <cofactor evidence="1">
        <name>Mg(2+)</name>
        <dbReference type="ChEBI" id="CHEBI:18420"/>
    </cofactor>
</comment>
<proteinExistence type="inferred from homology"/>
<dbReference type="InterPro" id="IPR017441">
    <property type="entry name" value="Protein_kinase_ATP_BS"/>
</dbReference>
<evidence type="ECO:0000256" key="7">
    <source>
        <dbReference type="ARBA" id="ARBA00022741"/>
    </source>
</evidence>
<evidence type="ECO:0000256" key="5">
    <source>
        <dbReference type="ARBA" id="ARBA00022723"/>
    </source>
</evidence>
<dbReference type="PROSITE" id="PS00108">
    <property type="entry name" value="PROTEIN_KINASE_ST"/>
    <property type="match status" value="1"/>
</dbReference>
<organism evidence="17">
    <name type="scientific">Cladocopium goreaui</name>
    <dbReference type="NCBI Taxonomy" id="2562237"/>
    <lineage>
        <taxon>Eukaryota</taxon>
        <taxon>Sar</taxon>
        <taxon>Alveolata</taxon>
        <taxon>Dinophyceae</taxon>
        <taxon>Suessiales</taxon>
        <taxon>Symbiodiniaceae</taxon>
        <taxon>Cladocopium</taxon>
    </lineage>
</organism>
<keyword evidence="8 19" id="KW-0418">Kinase</keyword>
<evidence type="ECO:0000256" key="2">
    <source>
        <dbReference type="ARBA" id="ARBA00012513"/>
    </source>
</evidence>
<dbReference type="EC" id="2.7.11.1" evidence="2"/>
<reference evidence="17" key="1">
    <citation type="submission" date="2022-10" db="EMBL/GenBank/DDBJ databases">
        <authorList>
            <person name="Chen Y."/>
            <person name="Dougan E. K."/>
            <person name="Chan C."/>
            <person name="Rhodes N."/>
            <person name="Thang M."/>
        </authorList>
    </citation>
    <scope>NUCLEOTIDE SEQUENCE</scope>
</reference>
<keyword evidence="7 14" id="KW-0547">Nucleotide-binding</keyword>
<dbReference type="PANTHER" id="PTHR24345">
    <property type="entry name" value="SERINE/THREONINE-PROTEIN KINASE PLK"/>
    <property type="match status" value="1"/>
</dbReference>
<evidence type="ECO:0000259" key="16">
    <source>
        <dbReference type="PROSITE" id="PS50011"/>
    </source>
</evidence>
<keyword evidence="3 15" id="KW-0723">Serine/threonine-protein kinase</keyword>
<keyword evidence="6" id="KW-0677">Repeat</keyword>
<evidence type="ECO:0000256" key="6">
    <source>
        <dbReference type="ARBA" id="ARBA00022737"/>
    </source>
</evidence>
<comment type="catalytic activity">
    <reaction evidence="12">
        <text>L-threonyl-[protein] + ATP = O-phospho-L-threonyl-[protein] + ADP + H(+)</text>
        <dbReference type="Rhea" id="RHEA:46608"/>
        <dbReference type="Rhea" id="RHEA-COMP:11060"/>
        <dbReference type="Rhea" id="RHEA-COMP:11605"/>
        <dbReference type="ChEBI" id="CHEBI:15378"/>
        <dbReference type="ChEBI" id="CHEBI:30013"/>
        <dbReference type="ChEBI" id="CHEBI:30616"/>
        <dbReference type="ChEBI" id="CHEBI:61977"/>
        <dbReference type="ChEBI" id="CHEBI:456216"/>
        <dbReference type="EC" id="2.7.11.1"/>
    </reaction>
</comment>
<feature type="non-terminal residue" evidence="17">
    <location>
        <position position="1"/>
    </location>
</feature>
<dbReference type="GO" id="GO:0005524">
    <property type="term" value="F:ATP binding"/>
    <property type="evidence" value="ECO:0007669"/>
    <property type="project" value="UniProtKB-UniRule"/>
</dbReference>
<dbReference type="InterPro" id="IPR001245">
    <property type="entry name" value="Ser-Thr/Tyr_kinase_cat_dom"/>
</dbReference>
<accession>A0A9P1GBZ2</accession>
<gene>
    <name evidence="17" type="ORF">C1SCF055_LOCUS30495</name>
</gene>
<dbReference type="InterPro" id="IPR011009">
    <property type="entry name" value="Kinase-like_dom_sf"/>
</dbReference>
<sequence length="351" mass="39906">CGSQQSAGPVYTALRQVVEETTHRGALDLSVLRLNFNPSRKFQHFYRVGRLLGDGSFGAVHECFCRTTNEARAVKLLLKSRIKDGGAAIANEIEILTKLDHPHVVRFYEFFEDSRSVLCVVELCEHGDLSSVLDKPSGQDSVRVLYRDVMLGLAYLHSFGIAHRDLKFTNCVLAWNGLRDIAKIIDFGLGAIRREEDVEEEWMSEVLGTLAFVAPEVVQKSYSEKCDCWSFGIMVFMQLTQGQHPYGGSWRGRSNLPNRQLLMRLQDPPRLELLCTADARGSELVARLLAHEPQQRLSAQEALQMAWLRPKSIRRVERSCNLSHREQSLMRRSLSSYKDLTSFDKALHQLR</sequence>
<dbReference type="EMBL" id="CAMXCT020003480">
    <property type="protein sequence ID" value="CAL1158097.1"/>
    <property type="molecule type" value="Genomic_DNA"/>
</dbReference>
<dbReference type="FunFam" id="3.30.200.20:FF:000315">
    <property type="entry name" value="Calcium-dependent protein kinase 3"/>
    <property type="match status" value="1"/>
</dbReference>